<dbReference type="NCBIfam" id="TIGR00797">
    <property type="entry name" value="matE"/>
    <property type="match status" value="1"/>
</dbReference>
<evidence type="ECO:0000256" key="9">
    <source>
        <dbReference type="SAM" id="Phobius"/>
    </source>
</evidence>
<dbReference type="GO" id="GO:0005886">
    <property type="term" value="C:plasma membrane"/>
    <property type="evidence" value="ECO:0007669"/>
    <property type="project" value="UniProtKB-SubCell"/>
</dbReference>
<dbReference type="EMBL" id="PYLZ01000002">
    <property type="protein sequence ID" value="PSW25919.1"/>
    <property type="molecule type" value="Genomic_DNA"/>
</dbReference>
<feature type="transmembrane region" description="Helical" evidence="9">
    <location>
        <begin position="84"/>
        <end position="106"/>
    </location>
</feature>
<feature type="transmembrane region" description="Helical" evidence="9">
    <location>
        <begin position="155"/>
        <end position="179"/>
    </location>
</feature>
<evidence type="ECO:0000256" key="7">
    <source>
        <dbReference type="ARBA" id="ARBA00023136"/>
    </source>
</evidence>
<dbReference type="PROSITE" id="PS51257">
    <property type="entry name" value="PROKAR_LIPOPROTEIN"/>
    <property type="match status" value="1"/>
</dbReference>
<feature type="transmembrane region" description="Helical" evidence="9">
    <location>
        <begin position="278"/>
        <end position="295"/>
    </location>
</feature>
<feature type="transmembrane region" description="Helical" evidence="9">
    <location>
        <begin position="7"/>
        <end position="30"/>
    </location>
</feature>
<organism evidence="10 11">
    <name type="scientific">Photobacterium swingsii</name>
    <dbReference type="NCBI Taxonomy" id="680026"/>
    <lineage>
        <taxon>Bacteria</taxon>
        <taxon>Pseudomonadati</taxon>
        <taxon>Pseudomonadota</taxon>
        <taxon>Gammaproteobacteria</taxon>
        <taxon>Vibrionales</taxon>
        <taxon>Vibrionaceae</taxon>
        <taxon>Photobacterium</taxon>
    </lineage>
</organism>
<keyword evidence="4" id="KW-1003">Cell membrane</keyword>
<comment type="caution">
    <text evidence="10">The sequence shown here is derived from an EMBL/GenBank/DDBJ whole genome shotgun (WGS) entry which is preliminary data.</text>
</comment>
<dbReference type="InterPro" id="IPR047135">
    <property type="entry name" value="YsiQ"/>
</dbReference>
<keyword evidence="6 9" id="KW-1133">Transmembrane helix</keyword>
<dbReference type="InterPro" id="IPR002528">
    <property type="entry name" value="MATE_fam"/>
</dbReference>
<evidence type="ECO:0000256" key="5">
    <source>
        <dbReference type="ARBA" id="ARBA00022692"/>
    </source>
</evidence>
<evidence type="ECO:0000256" key="6">
    <source>
        <dbReference type="ARBA" id="ARBA00022989"/>
    </source>
</evidence>
<evidence type="ECO:0000256" key="8">
    <source>
        <dbReference type="ARBA" id="ARBA00030855"/>
    </source>
</evidence>
<gene>
    <name evidence="10" type="ORF">C9I94_04955</name>
</gene>
<sequence length="456" mass="49949">MVIYKKIFTLAVPIALHSMLFSCLGFIDTYMLAQLGGNTVAAAGIGAKTLWFVLNLIIGVGGGAAIFCAQYWGAKDLTELHKTIHIGLFYSVLTAAVLVPALYLFAPFIAGLMTNDITIIELAAEYLKITALTVLVSAFSVIWSAGMRALQKPKVVLYLFVVELVLNVTVNYLLIFGLWGLPALGLIGAAWGTLAARLLSTLLFFLYIYNQQPYLMLSAKIFKQSFRWAKHATFLKISLPIIAGEFIWSGGVFLYHAIYGNISTTALAAISILSPIEVMASALSWGCAAAVGILIGEKIGSDQQKELNHYVTAGFISAISVGLILVGLLWVSRHYVLGLFNAIEDDVQDMLYTLFPFILASIFLRSITMTAMSGILKSGGDTQFTMKLDFCAQWLGAVPLSLLFAFWFRWPVEIVICAVLLEEGLKLIPILYRIKSGAWVKELTKRPSRESDNLAI</sequence>
<dbReference type="GO" id="GO:0015297">
    <property type="term" value="F:antiporter activity"/>
    <property type="evidence" value="ECO:0007669"/>
    <property type="project" value="InterPro"/>
</dbReference>
<dbReference type="GO" id="GO:0042910">
    <property type="term" value="F:xenobiotic transmembrane transporter activity"/>
    <property type="evidence" value="ECO:0007669"/>
    <property type="project" value="InterPro"/>
</dbReference>
<feature type="transmembrane region" description="Helical" evidence="9">
    <location>
        <begin position="50"/>
        <end position="72"/>
    </location>
</feature>
<feature type="transmembrane region" description="Helical" evidence="9">
    <location>
        <begin position="351"/>
        <end position="376"/>
    </location>
</feature>
<dbReference type="InterPro" id="IPR048279">
    <property type="entry name" value="MdtK-like"/>
</dbReference>
<reference evidence="10 11" key="1">
    <citation type="submission" date="2018-01" db="EMBL/GenBank/DDBJ databases">
        <title>Whole genome sequencing of Histamine producing bacteria.</title>
        <authorList>
            <person name="Butler K."/>
        </authorList>
    </citation>
    <scope>NUCLEOTIDE SEQUENCE [LARGE SCALE GENOMIC DNA]</scope>
    <source>
        <strain evidence="10 11">DSM 24669</strain>
    </source>
</reference>
<dbReference type="PIRSF" id="PIRSF006603">
    <property type="entry name" value="DinF"/>
    <property type="match status" value="1"/>
</dbReference>
<dbReference type="OrthoDB" id="9780160at2"/>
<keyword evidence="11" id="KW-1185">Reference proteome</keyword>
<dbReference type="PANTHER" id="PTHR42925:SF2">
    <property type="entry name" value="NA+ DRIVEN MULTIDRUG EFFLUX PUMP"/>
    <property type="match status" value="1"/>
</dbReference>
<evidence type="ECO:0000256" key="1">
    <source>
        <dbReference type="ARBA" id="ARBA00004429"/>
    </source>
</evidence>
<evidence type="ECO:0000313" key="11">
    <source>
        <dbReference type="Proteomes" id="UP000240481"/>
    </source>
</evidence>
<feature type="transmembrane region" description="Helical" evidence="9">
    <location>
        <begin position="388"/>
        <end position="410"/>
    </location>
</feature>
<feature type="transmembrane region" description="Helical" evidence="9">
    <location>
        <begin position="185"/>
        <end position="209"/>
    </location>
</feature>
<protein>
    <recommendedName>
        <fullName evidence="2">Multidrug resistance protein NorM</fullName>
    </recommendedName>
    <alternativeName>
        <fullName evidence="8">Na(+)/drug antiporter</fullName>
    </alternativeName>
</protein>
<keyword evidence="7 9" id="KW-0472">Membrane</keyword>
<dbReference type="RefSeq" id="WP_048898494.1">
    <property type="nucleotide sequence ID" value="NZ_AP024852.1"/>
</dbReference>
<evidence type="ECO:0000256" key="2">
    <source>
        <dbReference type="ARBA" id="ARBA00013489"/>
    </source>
</evidence>
<dbReference type="STRING" id="680026.AB733_09120"/>
<dbReference type="Proteomes" id="UP000240481">
    <property type="component" value="Unassembled WGS sequence"/>
</dbReference>
<dbReference type="AlphaFoldDB" id="A0A0J8VCF7"/>
<feature type="transmembrane region" description="Helical" evidence="9">
    <location>
        <begin position="237"/>
        <end position="258"/>
    </location>
</feature>
<evidence type="ECO:0000256" key="4">
    <source>
        <dbReference type="ARBA" id="ARBA00022475"/>
    </source>
</evidence>
<evidence type="ECO:0000313" key="10">
    <source>
        <dbReference type="EMBL" id="PSW25919.1"/>
    </source>
</evidence>
<proteinExistence type="predicted"/>
<keyword evidence="5 9" id="KW-0812">Transmembrane</keyword>
<accession>A0A0J8VCF7</accession>
<keyword evidence="3" id="KW-0813">Transport</keyword>
<dbReference type="PANTHER" id="PTHR42925">
    <property type="entry name" value="MULTIDRUG AND TOXIN EFFLUX PROTEIN MATE FAMILY"/>
    <property type="match status" value="1"/>
</dbReference>
<feature type="transmembrane region" description="Helical" evidence="9">
    <location>
        <begin position="307"/>
        <end position="331"/>
    </location>
</feature>
<name>A0A0J8VCF7_9GAMM</name>
<dbReference type="Pfam" id="PF01554">
    <property type="entry name" value="MatE"/>
    <property type="match status" value="2"/>
</dbReference>
<comment type="subcellular location">
    <subcellularLocation>
        <location evidence="1">Cell inner membrane</location>
        <topology evidence="1">Multi-pass membrane protein</topology>
    </subcellularLocation>
</comment>
<feature type="transmembrane region" description="Helical" evidence="9">
    <location>
        <begin position="126"/>
        <end position="143"/>
    </location>
</feature>
<evidence type="ECO:0000256" key="3">
    <source>
        <dbReference type="ARBA" id="ARBA00022448"/>
    </source>
</evidence>